<keyword evidence="1 2" id="KW-0663">Pyridoxal phosphate</keyword>
<comment type="function">
    <text evidence="2">Pyridoxal 5'-phosphate (PLP)-binding protein, which is involved in PLP homeostasis.</text>
</comment>
<dbReference type="PIRSF" id="PIRSF004848">
    <property type="entry name" value="YBL036c_PLPDEIII"/>
    <property type="match status" value="1"/>
</dbReference>
<dbReference type="Proteomes" id="UP000284731">
    <property type="component" value="Unassembled WGS sequence"/>
</dbReference>
<evidence type="ECO:0000256" key="1">
    <source>
        <dbReference type="ARBA" id="ARBA00022898"/>
    </source>
</evidence>
<feature type="modified residue" description="N6-(pyridoxal phosphate)lysine" evidence="2 3">
    <location>
        <position position="23"/>
    </location>
</feature>
<comment type="similarity">
    <text evidence="2 4">Belongs to the pyridoxal phosphate-binding protein YggS/PROSC family.</text>
</comment>
<dbReference type="NCBIfam" id="TIGR00044">
    <property type="entry name" value="YggS family pyridoxal phosphate-dependent enzyme"/>
    <property type="match status" value="1"/>
</dbReference>
<dbReference type="InterPro" id="IPR001608">
    <property type="entry name" value="Ala_racemase_N"/>
</dbReference>
<evidence type="ECO:0000256" key="3">
    <source>
        <dbReference type="PIRSR" id="PIRSR004848-1"/>
    </source>
</evidence>
<name>A0A412PIW2_9FIRM</name>
<organism evidence="6 7">
    <name type="scientific">Solobacterium moorei</name>
    <dbReference type="NCBI Taxonomy" id="102148"/>
    <lineage>
        <taxon>Bacteria</taxon>
        <taxon>Bacillati</taxon>
        <taxon>Bacillota</taxon>
        <taxon>Erysipelotrichia</taxon>
        <taxon>Erysipelotrichales</taxon>
        <taxon>Erysipelotrichaceae</taxon>
        <taxon>Solobacterium</taxon>
    </lineage>
</organism>
<dbReference type="GO" id="GO:0030170">
    <property type="term" value="F:pyridoxal phosphate binding"/>
    <property type="evidence" value="ECO:0007669"/>
    <property type="project" value="UniProtKB-UniRule"/>
</dbReference>
<reference evidence="6 7" key="1">
    <citation type="submission" date="2018-08" db="EMBL/GenBank/DDBJ databases">
        <title>A genome reference for cultivated species of the human gut microbiota.</title>
        <authorList>
            <person name="Zou Y."/>
            <person name="Xue W."/>
            <person name="Luo G."/>
        </authorList>
    </citation>
    <scope>NUCLEOTIDE SEQUENCE [LARGE SCALE GENOMIC DNA]</scope>
    <source>
        <strain evidence="6 7">AF18-46</strain>
    </source>
</reference>
<dbReference type="PANTHER" id="PTHR10146">
    <property type="entry name" value="PROLINE SYNTHETASE CO-TRANSCRIBED BACTERIAL HOMOLOG PROTEIN"/>
    <property type="match status" value="1"/>
</dbReference>
<evidence type="ECO:0000256" key="4">
    <source>
        <dbReference type="RuleBase" id="RU004514"/>
    </source>
</evidence>
<dbReference type="CDD" id="cd00635">
    <property type="entry name" value="PLPDE_III_YBL036c_like"/>
    <property type="match status" value="1"/>
</dbReference>
<feature type="domain" description="Alanine racemase N-terminal" evidence="5">
    <location>
        <begin position="5"/>
        <end position="213"/>
    </location>
</feature>
<dbReference type="PANTHER" id="PTHR10146:SF14">
    <property type="entry name" value="PYRIDOXAL PHOSPHATE HOMEOSTASIS PROTEIN"/>
    <property type="match status" value="1"/>
</dbReference>
<dbReference type="AlphaFoldDB" id="A0A412PIW2"/>
<dbReference type="HAMAP" id="MF_02087">
    <property type="entry name" value="PLP_homeostasis"/>
    <property type="match status" value="1"/>
</dbReference>
<dbReference type="InterPro" id="IPR011078">
    <property type="entry name" value="PyrdxlP_homeostasis"/>
</dbReference>
<dbReference type="Pfam" id="PF01168">
    <property type="entry name" value="Ala_racemase_N"/>
    <property type="match status" value="1"/>
</dbReference>
<evidence type="ECO:0000313" key="6">
    <source>
        <dbReference type="EMBL" id="RGT58115.1"/>
    </source>
</evidence>
<dbReference type="EMBL" id="QRWX01000001">
    <property type="protein sequence ID" value="RGT58115.1"/>
    <property type="molecule type" value="Genomic_DNA"/>
</dbReference>
<evidence type="ECO:0000259" key="5">
    <source>
        <dbReference type="Pfam" id="PF01168"/>
    </source>
</evidence>
<dbReference type="Gene3D" id="3.20.20.10">
    <property type="entry name" value="Alanine racemase"/>
    <property type="match status" value="1"/>
</dbReference>
<sequence length="218" mass="25035">MIEKHYWKIKQAALDIDLCVVSKHHSIEEIQSYYDAGERIFAENRATELIFKADTLPKDIAWHYIGHLQRNKVKEILPIVSCIQSLDNIALAKVIEKEATKLNRTVDVLIELHLADEDTNKSGLDPADVDMFTNFLLQECPHISIQGLMTMGPHTEDTARIHEVFAKAQDIFKHLQETFGKQYFHTLSMGMSHDYPIAIKHGSTMLRIGTYLFEENEL</sequence>
<dbReference type="RefSeq" id="WP_118764490.1">
    <property type="nucleotide sequence ID" value="NZ_CABJCF010000001.1"/>
</dbReference>
<evidence type="ECO:0000256" key="2">
    <source>
        <dbReference type="HAMAP-Rule" id="MF_02087"/>
    </source>
</evidence>
<proteinExistence type="inferred from homology"/>
<protein>
    <recommendedName>
        <fullName evidence="2">Pyridoxal phosphate homeostasis protein</fullName>
        <shortName evidence="2">PLP homeostasis protein</shortName>
    </recommendedName>
</protein>
<comment type="caution">
    <text evidence="6">The sequence shown here is derived from an EMBL/GenBank/DDBJ whole genome shotgun (WGS) entry which is preliminary data.</text>
</comment>
<comment type="cofactor">
    <cofactor evidence="3">
        <name>pyridoxal 5'-phosphate</name>
        <dbReference type="ChEBI" id="CHEBI:597326"/>
    </cofactor>
</comment>
<evidence type="ECO:0000313" key="7">
    <source>
        <dbReference type="Proteomes" id="UP000284731"/>
    </source>
</evidence>
<accession>A0A412PIW2</accession>
<gene>
    <name evidence="6" type="ORF">DWX20_03480</name>
</gene>
<dbReference type="InterPro" id="IPR029066">
    <property type="entry name" value="PLP-binding_barrel"/>
</dbReference>
<dbReference type="SUPFAM" id="SSF51419">
    <property type="entry name" value="PLP-binding barrel"/>
    <property type="match status" value="1"/>
</dbReference>